<dbReference type="InterPro" id="IPR013087">
    <property type="entry name" value="Znf_C2H2_type"/>
</dbReference>
<gene>
    <name evidence="4" type="ORF">DNTS_035262</name>
</gene>
<reference evidence="4 5" key="1">
    <citation type="journal article" date="2019" name="Sci. Data">
        <title>Hybrid genome assembly and annotation of Danionella translucida.</title>
        <authorList>
            <person name="Kadobianskyi M."/>
            <person name="Schulze L."/>
            <person name="Schuelke M."/>
            <person name="Judkewitz B."/>
        </authorList>
    </citation>
    <scope>NUCLEOTIDE SEQUENCE [LARGE SCALE GENOMIC DNA]</scope>
    <source>
        <strain evidence="4 5">Bolton</strain>
    </source>
</reference>
<name>A0A553N323_9TELE</name>
<evidence type="ECO:0000313" key="5">
    <source>
        <dbReference type="Proteomes" id="UP000316079"/>
    </source>
</evidence>
<dbReference type="AlphaFoldDB" id="A0A553N323"/>
<dbReference type="SMART" id="SM00451">
    <property type="entry name" value="ZnF_U1"/>
    <property type="match status" value="1"/>
</dbReference>
<proteinExistence type="predicted"/>
<protein>
    <recommendedName>
        <fullName evidence="3">U1-type domain-containing protein</fullName>
    </recommendedName>
</protein>
<dbReference type="OrthoDB" id="434647at2759"/>
<dbReference type="EMBL" id="SRMA01027102">
    <property type="protein sequence ID" value="TRY59841.1"/>
    <property type="molecule type" value="Genomic_DNA"/>
</dbReference>
<feature type="region of interest" description="Disordered" evidence="1">
    <location>
        <begin position="1"/>
        <end position="44"/>
    </location>
</feature>
<dbReference type="PANTHER" id="PTHR46786">
    <property type="entry name" value="ZINC FINGER MATRIN-TYPE PROTEIN 3"/>
    <property type="match status" value="1"/>
</dbReference>
<feature type="transmembrane region" description="Helical" evidence="2">
    <location>
        <begin position="164"/>
        <end position="188"/>
    </location>
</feature>
<evidence type="ECO:0000256" key="2">
    <source>
        <dbReference type="SAM" id="Phobius"/>
    </source>
</evidence>
<evidence type="ECO:0000256" key="1">
    <source>
        <dbReference type="SAM" id="MobiDB-lite"/>
    </source>
</evidence>
<keyword evidence="2" id="KW-0812">Transmembrane</keyword>
<evidence type="ECO:0000313" key="4">
    <source>
        <dbReference type="EMBL" id="TRY59841.1"/>
    </source>
</evidence>
<dbReference type="Gene3D" id="3.30.160.60">
    <property type="entry name" value="Classic Zinc Finger"/>
    <property type="match status" value="1"/>
</dbReference>
<feature type="domain" description="U1-type" evidence="3">
    <location>
        <begin position="49"/>
        <end position="83"/>
    </location>
</feature>
<organism evidence="4 5">
    <name type="scientific">Danionella cerebrum</name>
    <dbReference type="NCBI Taxonomy" id="2873325"/>
    <lineage>
        <taxon>Eukaryota</taxon>
        <taxon>Metazoa</taxon>
        <taxon>Chordata</taxon>
        <taxon>Craniata</taxon>
        <taxon>Vertebrata</taxon>
        <taxon>Euteleostomi</taxon>
        <taxon>Actinopterygii</taxon>
        <taxon>Neopterygii</taxon>
        <taxon>Teleostei</taxon>
        <taxon>Ostariophysi</taxon>
        <taxon>Cypriniformes</taxon>
        <taxon>Danionidae</taxon>
        <taxon>Danioninae</taxon>
        <taxon>Danionella</taxon>
    </lineage>
</organism>
<dbReference type="PANTHER" id="PTHR46786:SF1">
    <property type="entry name" value="ZINC FINGER MATRIN-TYPE PROTEIN 3"/>
    <property type="match status" value="1"/>
</dbReference>
<dbReference type="InterPro" id="IPR052644">
    <property type="entry name" value="ZMAT3"/>
</dbReference>
<keyword evidence="2" id="KW-1133">Transmembrane helix</keyword>
<dbReference type="InterPro" id="IPR036236">
    <property type="entry name" value="Znf_C2H2_sf"/>
</dbReference>
<evidence type="ECO:0000259" key="3">
    <source>
        <dbReference type="SMART" id="SM00451"/>
    </source>
</evidence>
<dbReference type="STRING" id="623744.A0A553N323"/>
<keyword evidence="5" id="KW-1185">Reference proteome</keyword>
<comment type="caution">
    <text evidence="4">The sequence shown here is derived from an EMBL/GenBank/DDBJ whole genome shotgun (WGS) entry which is preliminary data.</text>
</comment>
<dbReference type="Proteomes" id="UP000316079">
    <property type="component" value="Unassembled WGS sequence"/>
</dbReference>
<dbReference type="GO" id="GO:0008270">
    <property type="term" value="F:zinc ion binding"/>
    <property type="evidence" value="ECO:0007669"/>
    <property type="project" value="InterPro"/>
</dbReference>
<keyword evidence="2" id="KW-0472">Membrane</keyword>
<dbReference type="Pfam" id="PF12874">
    <property type="entry name" value="zf-met"/>
    <property type="match status" value="1"/>
</dbReference>
<dbReference type="SUPFAM" id="SSF57667">
    <property type="entry name" value="beta-beta-alpha zinc fingers"/>
    <property type="match status" value="1"/>
</dbReference>
<sequence>MKRPFSPVEDVSLMEQPGQETTSSDIMEFTRQEDAPSLNPRAKRERKHRSYTLCEVCNIQLNSAAQAQIHYNGKTHQKRLKHIKSNSTAEKERQLVAALCCGACFLTMGGVKLNHVIREQRVNWTEGGERVSEREGRVYVCEIKYKSDPGAYFALRWINISFRVIAIIIIIIIAFSSASGLFSTVMASDRLAQEMMRRK</sequence>
<dbReference type="InterPro" id="IPR003604">
    <property type="entry name" value="Matrin/U1-like-C_Znf_C2H2"/>
</dbReference>
<dbReference type="GO" id="GO:0003676">
    <property type="term" value="F:nucleic acid binding"/>
    <property type="evidence" value="ECO:0007669"/>
    <property type="project" value="InterPro"/>
</dbReference>
<accession>A0A553N323</accession>